<keyword evidence="3 6" id="KW-0812">Transmembrane</keyword>
<evidence type="ECO:0000256" key="3">
    <source>
        <dbReference type="ARBA" id="ARBA00022692"/>
    </source>
</evidence>
<feature type="transmembrane region" description="Helical" evidence="6">
    <location>
        <begin position="516"/>
        <end position="533"/>
    </location>
</feature>
<evidence type="ECO:0000256" key="1">
    <source>
        <dbReference type="ARBA" id="ARBA00004141"/>
    </source>
</evidence>
<feature type="transmembrane region" description="Helical" evidence="6">
    <location>
        <begin position="427"/>
        <end position="445"/>
    </location>
</feature>
<dbReference type="FunFam" id="1.20.1250.20:FF:000013">
    <property type="entry name" value="MFS general substrate transporter"/>
    <property type="match status" value="1"/>
</dbReference>
<keyword evidence="5 6" id="KW-0472">Membrane</keyword>
<accession>R9PEB6</accession>
<dbReference type="eggNOG" id="KOG2533">
    <property type="taxonomic scope" value="Eukaryota"/>
</dbReference>
<keyword evidence="9" id="KW-1185">Reference proteome</keyword>
<dbReference type="AlphaFoldDB" id="R9PEB6"/>
<keyword evidence="2" id="KW-0813">Transport</keyword>
<feature type="domain" description="Major facilitator superfamily (MFS) profile" evidence="7">
    <location>
        <begin position="126"/>
        <end position="538"/>
    </location>
</feature>
<protein>
    <recommendedName>
        <fullName evidence="7">Major facilitator superfamily (MFS) profile domain-containing protein</fullName>
    </recommendedName>
</protein>
<comment type="subcellular location">
    <subcellularLocation>
        <location evidence="1">Membrane</location>
        <topology evidence="1">Multi-pass membrane protein</topology>
    </subcellularLocation>
</comment>
<dbReference type="EMBL" id="DF238801">
    <property type="protein sequence ID" value="GAC96425.1"/>
    <property type="molecule type" value="Genomic_DNA"/>
</dbReference>
<dbReference type="SUPFAM" id="SSF103473">
    <property type="entry name" value="MFS general substrate transporter"/>
    <property type="match status" value="1"/>
</dbReference>
<name>R9PEB6_PSEHS</name>
<evidence type="ECO:0000256" key="6">
    <source>
        <dbReference type="SAM" id="Phobius"/>
    </source>
</evidence>
<dbReference type="HOGENOM" id="CLU_001265_0_6_1"/>
<dbReference type="GO" id="GO:0022857">
    <property type="term" value="F:transmembrane transporter activity"/>
    <property type="evidence" value="ECO:0007669"/>
    <property type="project" value="InterPro"/>
</dbReference>
<feature type="transmembrane region" description="Helical" evidence="6">
    <location>
        <begin position="193"/>
        <end position="212"/>
    </location>
</feature>
<feature type="transmembrane region" description="Helical" evidence="6">
    <location>
        <begin position="393"/>
        <end position="415"/>
    </location>
</feature>
<dbReference type="STRING" id="1305764.R9PEB6"/>
<keyword evidence="4 6" id="KW-1133">Transmembrane helix</keyword>
<gene>
    <name evidence="8" type="ORF">PHSY_004005</name>
</gene>
<dbReference type="InterPro" id="IPR011701">
    <property type="entry name" value="MFS"/>
</dbReference>
<feature type="transmembrane region" description="Helical" evidence="6">
    <location>
        <begin position="163"/>
        <end position="181"/>
    </location>
</feature>
<feature type="transmembrane region" description="Helical" evidence="6">
    <location>
        <begin position="255"/>
        <end position="275"/>
    </location>
</feature>
<reference evidence="9" key="1">
    <citation type="journal article" date="2013" name="Genome Announc.">
        <title>Draft genome sequence of the basidiomycetous yeast-like fungus Pseudozyma hubeiensis SY62, which produces an abundant amount of the biosurfactant mannosylerythritol lipids.</title>
        <authorList>
            <person name="Konishi M."/>
            <person name="Hatada Y."/>
            <person name="Horiuchi J."/>
        </authorList>
    </citation>
    <scope>NUCLEOTIDE SEQUENCE [LARGE SCALE GENOMIC DNA]</scope>
    <source>
        <strain evidence="9">SY62</strain>
    </source>
</reference>
<evidence type="ECO:0000256" key="2">
    <source>
        <dbReference type="ARBA" id="ARBA00022448"/>
    </source>
</evidence>
<dbReference type="Gene3D" id="1.20.1250.20">
    <property type="entry name" value="MFS general substrate transporter like domains"/>
    <property type="match status" value="2"/>
</dbReference>
<dbReference type="GeneID" id="24109291"/>
<evidence type="ECO:0000313" key="8">
    <source>
        <dbReference type="EMBL" id="GAC96425.1"/>
    </source>
</evidence>
<evidence type="ECO:0000313" key="9">
    <source>
        <dbReference type="Proteomes" id="UP000014071"/>
    </source>
</evidence>
<sequence>MSDPVKSVYMLRSFAQSVPLTTFVGASHVGSPDHPTLAFCHDFAMQVASSARMYRYTRCSDLCPPLSRSTLRIETHVIGGRRRQDSNGSVLVYVVARIVICEALLQSSEEYKQLEKRLVRKIDIRLMPVLVVLYIMNYLDRNSISTARDNGLTRDLQLKDTEYQTALSILFVGYITFQIPSNLLMTRIGRPSLYIPTFVALWGIVSACTAAAKGYHSLLAIRICLGIVEAPFFPGALALLGYFYKKQEMATRTAILFSGSIISNAFSGLISAGILSGMQGKAGLHSWQWLFILEGSITVVIALMAVFILPDMPHNSRFLTPEEREMAVNRLSVNSGTTLTTEDQDGTPMQGLKMAVMDIKVWVLVFMLTAVTTGVGFNQFFPTIVGSLGYSHTVTLLLTAPIWFFAFLACLANGLHSDRVQERTLHIIGPLVLGIVGFIISSTTTSLGGRFFALFIEASSYAGYTCVLGWIAPSIPTPKYKKAVALALINAFSQLGNISASYVWPKKWGPKYWQSNTISASMFVACIILVLLHRTMLKMENNKLDAIKSELVNRGSAFAAEDDVYDDKTQTVRDPESHLTTDAMSNKQKTRIAMAKSSFRYML</sequence>
<dbReference type="OrthoDB" id="2985014at2759"/>
<dbReference type="Pfam" id="PF07690">
    <property type="entry name" value="MFS_1"/>
    <property type="match status" value="1"/>
</dbReference>
<feature type="transmembrane region" description="Helical" evidence="6">
    <location>
        <begin position="483"/>
        <end position="504"/>
    </location>
</feature>
<dbReference type="GO" id="GO:0016020">
    <property type="term" value="C:membrane"/>
    <property type="evidence" value="ECO:0007669"/>
    <property type="project" value="UniProtKB-SubCell"/>
</dbReference>
<evidence type="ECO:0000256" key="5">
    <source>
        <dbReference type="ARBA" id="ARBA00023136"/>
    </source>
</evidence>
<dbReference type="FunFam" id="1.20.1250.20:FF:000057">
    <property type="entry name" value="MFS general substrate transporter"/>
    <property type="match status" value="1"/>
</dbReference>
<dbReference type="PANTHER" id="PTHR43791:SF6">
    <property type="entry name" value="TRANSPORTER, PUTATIVE (AFU_ORTHOLOGUE AFUA_1G16690)-RELATED"/>
    <property type="match status" value="1"/>
</dbReference>
<proteinExistence type="predicted"/>
<dbReference type="RefSeq" id="XP_012190012.1">
    <property type="nucleotide sequence ID" value="XM_012334622.1"/>
</dbReference>
<feature type="transmembrane region" description="Helical" evidence="6">
    <location>
        <begin position="287"/>
        <end position="309"/>
    </location>
</feature>
<feature type="transmembrane region" description="Helical" evidence="6">
    <location>
        <begin position="451"/>
        <end position="471"/>
    </location>
</feature>
<dbReference type="Proteomes" id="UP000014071">
    <property type="component" value="Unassembled WGS sequence"/>
</dbReference>
<dbReference type="InterPro" id="IPR020846">
    <property type="entry name" value="MFS_dom"/>
</dbReference>
<feature type="transmembrane region" description="Helical" evidence="6">
    <location>
        <begin position="361"/>
        <end position="381"/>
    </location>
</feature>
<dbReference type="PANTHER" id="PTHR43791">
    <property type="entry name" value="PERMEASE-RELATED"/>
    <property type="match status" value="1"/>
</dbReference>
<dbReference type="PROSITE" id="PS50850">
    <property type="entry name" value="MFS"/>
    <property type="match status" value="1"/>
</dbReference>
<organism evidence="8 9">
    <name type="scientific">Pseudozyma hubeiensis (strain SY62)</name>
    <name type="common">Yeast</name>
    <dbReference type="NCBI Taxonomy" id="1305764"/>
    <lineage>
        <taxon>Eukaryota</taxon>
        <taxon>Fungi</taxon>
        <taxon>Dikarya</taxon>
        <taxon>Basidiomycota</taxon>
        <taxon>Ustilaginomycotina</taxon>
        <taxon>Ustilaginomycetes</taxon>
        <taxon>Ustilaginales</taxon>
        <taxon>Ustilaginaceae</taxon>
        <taxon>Pseudozyma</taxon>
    </lineage>
</organism>
<dbReference type="InterPro" id="IPR036259">
    <property type="entry name" value="MFS_trans_sf"/>
</dbReference>
<evidence type="ECO:0000256" key="4">
    <source>
        <dbReference type="ARBA" id="ARBA00022989"/>
    </source>
</evidence>
<feature type="transmembrane region" description="Helical" evidence="6">
    <location>
        <begin position="122"/>
        <end position="139"/>
    </location>
</feature>
<evidence type="ECO:0000259" key="7">
    <source>
        <dbReference type="PROSITE" id="PS50850"/>
    </source>
</evidence>
<feature type="transmembrane region" description="Helical" evidence="6">
    <location>
        <begin position="218"/>
        <end position="243"/>
    </location>
</feature>